<evidence type="ECO:0000313" key="1">
    <source>
        <dbReference type="EMBL" id="EFV13002.2"/>
    </source>
</evidence>
<evidence type="ECO:0000313" key="2">
    <source>
        <dbReference type="Proteomes" id="UP000004816"/>
    </source>
</evidence>
<name>E5XRN9_SEGRC</name>
<accession>E5XRN9</accession>
<dbReference type="RefSeq" id="WP_021030240.1">
    <property type="nucleotide sequence ID" value="NZ_KI391953.1"/>
</dbReference>
<dbReference type="EMBL" id="ACZI02000002">
    <property type="protein sequence ID" value="EFV13002.2"/>
    <property type="molecule type" value="Genomic_DNA"/>
</dbReference>
<organism evidence="1 2">
    <name type="scientific">Segniliparus rugosus (strain ATCC BAA-974 / DSM 45345 / CCUG 50838 / CIP 108380 / JCM 13579 / CDC 945)</name>
    <dbReference type="NCBI Taxonomy" id="679197"/>
    <lineage>
        <taxon>Bacteria</taxon>
        <taxon>Bacillati</taxon>
        <taxon>Actinomycetota</taxon>
        <taxon>Actinomycetes</taxon>
        <taxon>Mycobacteriales</taxon>
        <taxon>Segniliparaceae</taxon>
        <taxon>Segniliparus</taxon>
    </lineage>
</organism>
<dbReference type="STRING" id="679197.HMPREF9336_02161"/>
<dbReference type="HOGENOM" id="CLU_382123_0_0_11"/>
<dbReference type="OrthoDB" id="284233at2"/>
<dbReference type="Proteomes" id="UP000004816">
    <property type="component" value="Unassembled WGS sequence"/>
</dbReference>
<comment type="caution">
    <text evidence="1">The sequence shown here is derived from an EMBL/GenBank/DDBJ whole genome shotgun (WGS) entry which is preliminary data.</text>
</comment>
<proteinExistence type="predicted"/>
<sequence>MSPPPGVAVDPDRLAGMGVLVVDLSERYNATATFLRETFSAKGDYEGLLEQLARVLYAFGNSYIDRQTEHGKALRQTGDDCVEAAKEYHKQDSKSAQSFWDWLQKNFDHKDAPPHPDLSPMGFPPVDAAKFSGAAKPNTSTWQIVQYLLARLRPIDGAIEKLAGTALGGKTMHDLSGDWPDLVRVGNAYQAASDAEKTTADEYKNVVAGVDKYWQSVAAQFFGDLAERQLDQVDWQIGNGAAALLKHVGEQGDALAKQAAGLVGNGLSATVKGRSVEDWLRDFAAHGEFSDPSVKDAVTQAAQSIVSGVEPLRAQAEELVKNAHMSLRALEAELTGNAAWVASQFVPGMVHDPEQDIPPQVVGVEAGPDVVFPGPPTVKGADLGVPVPMGPDENGVEQYIFIMGDTADKLKPEGGGDGRVAGNAVLKGHIGPDGKMVYDGFMTNPDGKPTELFPVETCKPKRFTPPPNRSLVPTSAKMVDGKLVVAWQQINWDAHSGATKENPEGHEASEKSWIASYDVDPKTKGVNPVATSNVELQDKNFRQVQLSTYKDPQTGKEQVMIVGSAESRTNTGPHFAKVDPDGVSDPSKWQYYDPGAQNSPSHGWGQPGQVPSHPYTIPNFPNVGEASTQVVGNRIVMVYTDGDPDHGGVYMRSAPLDDPSAFGPPQPIVTNEHTGQDGRVGDHYSQETNYGGFIQDVSPDGKTMTVMMSRWDPYGLYPVTVHLA</sequence>
<reference evidence="1 2" key="1">
    <citation type="journal article" date="2011" name="Stand. Genomic Sci.">
        <title>High quality draft genome sequence of Segniliparus rugosus CDC 945(T)= (ATCC BAA-974(T)).</title>
        <authorList>
            <person name="Earl A.M."/>
            <person name="Desjardins C.A."/>
            <person name="Fitzgerald M.G."/>
            <person name="Arachchi H.M."/>
            <person name="Zeng Q."/>
            <person name="Mehta T."/>
            <person name="Griggs A."/>
            <person name="Birren B.W."/>
            <person name="Toney N.C."/>
            <person name="Carr J."/>
            <person name="Posey J."/>
            <person name="Butler W.R."/>
        </authorList>
    </citation>
    <scope>NUCLEOTIDE SEQUENCE [LARGE SCALE GENOMIC DNA]</scope>
    <source>
        <strain evidence="2">ATCC BAA-974 / DSM 45345 / CCUG 50838 / CIP 108380 / JCM 13579 / CDC 945</strain>
    </source>
</reference>
<dbReference type="AlphaFoldDB" id="E5XRN9"/>
<protein>
    <submittedName>
        <fullName evidence="1">Uncharacterized protein</fullName>
    </submittedName>
</protein>
<gene>
    <name evidence="1" type="ORF">HMPREF9336_02161</name>
</gene>
<keyword evidence="2" id="KW-1185">Reference proteome</keyword>